<organism evidence="1 2">
    <name type="scientific">Gracilibacillus halotolerans</name>
    <dbReference type="NCBI Taxonomy" id="74386"/>
    <lineage>
        <taxon>Bacteria</taxon>
        <taxon>Bacillati</taxon>
        <taxon>Bacillota</taxon>
        <taxon>Bacilli</taxon>
        <taxon>Bacillales</taxon>
        <taxon>Bacillaceae</taxon>
        <taxon>Gracilibacillus</taxon>
    </lineage>
</organism>
<dbReference type="InterPro" id="IPR000801">
    <property type="entry name" value="Esterase-like"/>
</dbReference>
<comment type="caution">
    <text evidence="1">The sequence shown here is derived from an EMBL/GenBank/DDBJ whole genome shotgun (WGS) entry which is preliminary data.</text>
</comment>
<accession>A0A841RIS2</accession>
<dbReference type="Gene3D" id="3.40.50.1820">
    <property type="entry name" value="alpha/beta hydrolase"/>
    <property type="match status" value="1"/>
</dbReference>
<dbReference type="PANTHER" id="PTHR48098">
    <property type="entry name" value="ENTEROCHELIN ESTERASE-RELATED"/>
    <property type="match status" value="1"/>
</dbReference>
<keyword evidence="2" id="KW-1185">Reference proteome</keyword>
<proteinExistence type="predicted"/>
<dbReference type="RefSeq" id="WP_246384160.1">
    <property type="nucleotide sequence ID" value="NZ_BAAACU010000028.1"/>
</dbReference>
<sequence>MVRRRKGKMDSLQISSNYLHENIEVTWYLPEGFTPFNDYQLVFMQDGNDYFQMGRIATLSDTLHDDGDINPTIFVGIHYQNRYDRWDKYHPEGKQNDTYTSFLVKEVLPAVEDELHITPISRALMGDSLAGTFAWMTATSFPSTFQKVIMQSPLVNKNVLIQARNMKQSDQLEIYHSIGLEETEVHTTSGDVTNFLQPNRELNRLLSETCENYIYNEFDGNHTWKYWQQELPTILKKMFR</sequence>
<dbReference type="InterPro" id="IPR050583">
    <property type="entry name" value="Mycobacterial_A85_antigen"/>
</dbReference>
<name>A0A841RIS2_9BACI</name>
<dbReference type="InterPro" id="IPR029058">
    <property type="entry name" value="AB_hydrolase_fold"/>
</dbReference>
<reference evidence="1 2" key="1">
    <citation type="submission" date="2020-08" db="EMBL/GenBank/DDBJ databases">
        <title>Genomic Encyclopedia of Type Strains, Phase IV (KMG-IV): sequencing the most valuable type-strain genomes for metagenomic binning, comparative biology and taxonomic classification.</title>
        <authorList>
            <person name="Goeker M."/>
        </authorList>
    </citation>
    <scope>NUCLEOTIDE SEQUENCE [LARGE SCALE GENOMIC DNA]</scope>
    <source>
        <strain evidence="1 2">DSM 11805</strain>
    </source>
</reference>
<dbReference type="Proteomes" id="UP000572212">
    <property type="component" value="Unassembled WGS sequence"/>
</dbReference>
<protein>
    <submittedName>
        <fullName evidence="1">Enterochelin esterase-like enzyme</fullName>
    </submittedName>
</protein>
<dbReference type="PANTHER" id="PTHR48098:SF3">
    <property type="entry name" value="IRON(III) ENTEROBACTIN ESTERASE"/>
    <property type="match status" value="1"/>
</dbReference>
<dbReference type="EMBL" id="JACHON010000004">
    <property type="protein sequence ID" value="MBB6512571.1"/>
    <property type="molecule type" value="Genomic_DNA"/>
</dbReference>
<dbReference type="Pfam" id="PF00756">
    <property type="entry name" value="Esterase"/>
    <property type="match status" value="1"/>
</dbReference>
<evidence type="ECO:0000313" key="2">
    <source>
        <dbReference type="Proteomes" id="UP000572212"/>
    </source>
</evidence>
<evidence type="ECO:0000313" key="1">
    <source>
        <dbReference type="EMBL" id="MBB6512571.1"/>
    </source>
</evidence>
<dbReference type="AlphaFoldDB" id="A0A841RIS2"/>
<dbReference type="SUPFAM" id="SSF53474">
    <property type="entry name" value="alpha/beta-Hydrolases"/>
    <property type="match status" value="1"/>
</dbReference>
<gene>
    <name evidence="1" type="ORF">GGQ92_001357</name>
</gene>